<evidence type="ECO:0000313" key="2">
    <source>
        <dbReference type="Proteomes" id="UP000228985"/>
    </source>
</evidence>
<dbReference type="OrthoDB" id="23339at10239"/>
<gene>
    <name evidence="1" type="ORF">SEA_SCAP1_35</name>
</gene>
<dbReference type="Pfam" id="PF23803">
    <property type="entry name" value="Phage_TAC_17"/>
    <property type="match status" value="1"/>
</dbReference>
<sequence length="173" mass="20090">MYTKDITYVNLDGVTVTETHHFNLTKAEAVEMNFHKKGGLEDYARRIIQAEEHGELVELFKVLILKTYGRRDGQRFVKNKDLTDEFEQTGAYSELFIELATNADEAVKFFREIVPPDMQSRVDDVTLPGDKEYTDEQLLTIPWEEFYAAAGGKDDKNWDKRFLLIAFRRKQAA</sequence>
<evidence type="ECO:0008006" key="3">
    <source>
        <dbReference type="Google" id="ProtNLM"/>
    </source>
</evidence>
<proteinExistence type="predicted"/>
<dbReference type="Proteomes" id="UP000228985">
    <property type="component" value="Segment"/>
</dbReference>
<name>A0A2D1GNX2_9CAUD</name>
<dbReference type="InterPro" id="IPR057005">
    <property type="entry name" value="Phage_TAC_17"/>
</dbReference>
<protein>
    <recommendedName>
        <fullName evidence="3">Tail assembly chaperone</fullName>
    </recommendedName>
</protein>
<keyword evidence="2" id="KW-1185">Reference proteome</keyword>
<accession>A0A2D1GNX2</accession>
<dbReference type="EMBL" id="MF975637">
    <property type="protein sequence ID" value="ATN93684.1"/>
    <property type="molecule type" value="Genomic_DNA"/>
</dbReference>
<reference evidence="1 2" key="1">
    <citation type="submission" date="2017-09" db="EMBL/GenBank/DDBJ databases">
        <authorList>
            <person name="Ehlers B."/>
            <person name="Leendertz F.H."/>
        </authorList>
    </citation>
    <scope>NUCLEOTIDE SEQUENCE [LARGE SCALE GENOMIC DNA]</scope>
</reference>
<organism evidence="1 2">
    <name type="scientific">Streptomyces phage Scap1</name>
    <dbReference type="NCBI Taxonomy" id="2041354"/>
    <lineage>
        <taxon>Viruses</taxon>
        <taxon>Duplodnaviria</taxon>
        <taxon>Heunggongvirae</taxon>
        <taxon>Uroviricota</taxon>
        <taxon>Caudoviricetes</taxon>
        <taxon>Scapunavirus</taxon>
        <taxon>Scapunavirus scap1</taxon>
    </lineage>
</organism>
<evidence type="ECO:0000313" key="1">
    <source>
        <dbReference type="EMBL" id="ATN93684.1"/>
    </source>
</evidence>